<dbReference type="Gene3D" id="3.30.70.141">
    <property type="entry name" value="Nucleoside diphosphate kinase-like domain"/>
    <property type="match status" value="1"/>
</dbReference>
<feature type="binding site" evidence="9">
    <location>
        <position position="166"/>
    </location>
    <ligand>
        <name>ATP</name>
        <dbReference type="ChEBI" id="CHEBI:30616"/>
    </ligand>
</feature>
<feature type="binding site" evidence="9">
    <location>
        <position position="177"/>
    </location>
    <ligand>
        <name>ATP</name>
        <dbReference type="ChEBI" id="CHEBI:30616"/>
    </ligand>
</feature>
<dbReference type="GO" id="GO:0006228">
    <property type="term" value="P:UTP biosynthetic process"/>
    <property type="evidence" value="ECO:0007669"/>
    <property type="project" value="InterPro"/>
</dbReference>
<dbReference type="InterPro" id="IPR034907">
    <property type="entry name" value="NDK-like_dom"/>
</dbReference>
<dbReference type="GO" id="GO:0005524">
    <property type="term" value="F:ATP binding"/>
    <property type="evidence" value="ECO:0007669"/>
    <property type="project" value="UniProtKB-KW"/>
</dbReference>
<dbReference type="NCBIfam" id="NF001908">
    <property type="entry name" value="PRK00668.1"/>
    <property type="match status" value="1"/>
</dbReference>
<dbReference type="SUPFAM" id="SSF54919">
    <property type="entry name" value="Nucleoside diphosphate kinase, NDK"/>
    <property type="match status" value="1"/>
</dbReference>
<evidence type="ECO:0000313" key="14">
    <source>
        <dbReference type="Proteomes" id="UP001190700"/>
    </source>
</evidence>
<dbReference type="GO" id="GO:0004550">
    <property type="term" value="F:nucleoside diphosphate kinase activity"/>
    <property type="evidence" value="ECO:0007669"/>
    <property type="project" value="UniProtKB-EC"/>
</dbReference>
<keyword evidence="14" id="KW-1185">Reference proteome</keyword>
<dbReference type="HAMAP" id="MF_00451">
    <property type="entry name" value="NDP_kinase"/>
    <property type="match status" value="1"/>
</dbReference>
<proteinExistence type="inferred from homology"/>
<sequence length="224" mass="24463">MASFVASQIACRPVCTAPQQNKAPRATGMVACAPLSAKFTLSNEVSLRSQSTKTAPKTSTHRQATVKPQAMARFETEKTYVMVKPDGVQRGLVGNIISRFETKGFHLKGLKLFQCPKELAETHYGDLSEKPFFPDLVDYIVSGPVVCMVWEGPGVVKSARKLIGATNPLESEPGTIRGDLAIEVGRNVVHGSDSVENGEKEIGLWFGDEGVIEWEQAMSPWLRE</sequence>
<dbReference type="InterPro" id="IPR023005">
    <property type="entry name" value="Nucleoside_diP_kinase_AS"/>
</dbReference>
<dbReference type="GO" id="GO:0006241">
    <property type="term" value="P:CTP biosynthetic process"/>
    <property type="evidence" value="ECO:0007669"/>
    <property type="project" value="InterPro"/>
</dbReference>
<keyword evidence="7 11" id="KW-0418">Kinase</keyword>
<organism evidence="13 14">
    <name type="scientific">Cymbomonas tetramitiformis</name>
    <dbReference type="NCBI Taxonomy" id="36881"/>
    <lineage>
        <taxon>Eukaryota</taxon>
        <taxon>Viridiplantae</taxon>
        <taxon>Chlorophyta</taxon>
        <taxon>Pyramimonadophyceae</taxon>
        <taxon>Pyramimonadales</taxon>
        <taxon>Pyramimonadaceae</taxon>
        <taxon>Cymbomonas</taxon>
    </lineage>
</organism>
<dbReference type="EMBL" id="LGRX02028457">
    <property type="protein sequence ID" value="KAK3248050.1"/>
    <property type="molecule type" value="Genomic_DNA"/>
</dbReference>
<dbReference type="PANTHER" id="PTHR11349">
    <property type="entry name" value="NUCLEOSIDE DIPHOSPHATE KINASE"/>
    <property type="match status" value="1"/>
</dbReference>
<dbReference type="PRINTS" id="PR01243">
    <property type="entry name" value="NUCDPKINASE"/>
</dbReference>
<feature type="binding site" evidence="9">
    <location>
        <position position="187"/>
    </location>
    <ligand>
        <name>ATP</name>
        <dbReference type="ChEBI" id="CHEBI:30616"/>
    </ligand>
</feature>
<evidence type="ECO:0000256" key="9">
    <source>
        <dbReference type="PROSITE-ProRule" id="PRU00706"/>
    </source>
</evidence>
<evidence type="ECO:0000256" key="7">
    <source>
        <dbReference type="ARBA" id="ARBA00022777"/>
    </source>
</evidence>
<feature type="domain" description="Nucleoside diphosphate kinase-like" evidence="12">
    <location>
        <begin position="76"/>
        <end position="213"/>
    </location>
</feature>
<dbReference type="Pfam" id="PF00334">
    <property type="entry name" value="NDK"/>
    <property type="match status" value="1"/>
</dbReference>
<keyword evidence="6 11" id="KW-0547">Nucleotide-binding</keyword>
<comment type="cofactor">
    <cofactor evidence="3">
        <name>Mg(2+)</name>
        <dbReference type="ChEBI" id="CHEBI:18420"/>
    </cofactor>
</comment>
<keyword evidence="8 11" id="KW-0067">ATP-binding</keyword>
<reference evidence="13 14" key="1">
    <citation type="journal article" date="2015" name="Genome Biol. Evol.">
        <title>Comparative Genomics of a Bacterivorous Green Alga Reveals Evolutionary Causalities and Consequences of Phago-Mixotrophic Mode of Nutrition.</title>
        <authorList>
            <person name="Burns J.A."/>
            <person name="Paasch A."/>
            <person name="Narechania A."/>
            <person name="Kim E."/>
        </authorList>
    </citation>
    <scope>NUCLEOTIDE SEQUENCE [LARGE SCALE GENOMIC DNA]</scope>
    <source>
        <strain evidence="13 14">PLY_AMNH</strain>
    </source>
</reference>
<evidence type="ECO:0000256" key="4">
    <source>
        <dbReference type="ARBA" id="ARBA00008142"/>
    </source>
</evidence>
<dbReference type="PROSITE" id="PS51374">
    <property type="entry name" value="NDPK_LIKE"/>
    <property type="match status" value="1"/>
</dbReference>
<evidence type="ECO:0000256" key="6">
    <source>
        <dbReference type="ARBA" id="ARBA00022741"/>
    </source>
</evidence>
<feature type="binding site" evidence="9">
    <location>
        <position position="160"/>
    </location>
    <ligand>
        <name>ATP</name>
        <dbReference type="ChEBI" id="CHEBI:30616"/>
    </ligand>
</feature>
<evidence type="ECO:0000259" key="12">
    <source>
        <dbReference type="SMART" id="SM00562"/>
    </source>
</evidence>
<dbReference type="InterPro" id="IPR036850">
    <property type="entry name" value="NDK-like_dom_sf"/>
</dbReference>
<comment type="similarity">
    <text evidence="4 9 10">Belongs to the NDK family.</text>
</comment>
<evidence type="ECO:0000256" key="5">
    <source>
        <dbReference type="ARBA" id="ARBA00022679"/>
    </source>
</evidence>
<evidence type="ECO:0000256" key="2">
    <source>
        <dbReference type="ARBA" id="ARBA00000937"/>
    </source>
</evidence>
<evidence type="ECO:0000256" key="11">
    <source>
        <dbReference type="RuleBase" id="RU004013"/>
    </source>
</evidence>
<dbReference type="CDD" id="cd04413">
    <property type="entry name" value="NDPk_I"/>
    <property type="match status" value="1"/>
</dbReference>
<feature type="active site" description="Pros-phosphohistidine intermediate" evidence="9">
    <location>
        <position position="190"/>
    </location>
</feature>
<dbReference type="InterPro" id="IPR001564">
    <property type="entry name" value="Nucleoside_diP_kinase"/>
</dbReference>
<gene>
    <name evidence="13" type="ORF">CYMTET_42472</name>
</gene>
<dbReference type="SMART" id="SM00562">
    <property type="entry name" value="NDK"/>
    <property type="match status" value="1"/>
</dbReference>
<accession>A0AAE0F2L4</accession>
<dbReference type="GO" id="GO:0006183">
    <property type="term" value="P:GTP biosynthetic process"/>
    <property type="evidence" value="ECO:0007669"/>
    <property type="project" value="InterPro"/>
</dbReference>
<evidence type="ECO:0000256" key="10">
    <source>
        <dbReference type="RuleBase" id="RU004011"/>
    </source>
</evidence>
<evidence type="ECO:0000256" key="1">
    <source>
        <dbReference type="ARBA" id="ARBA00000082"/>
    </source>
</evidence>
<feature type="binding site" evidence="9">
    <location>
        <position position="84"/>
    </location>
    <ligand>
        <name>ATP</name>
        <dbReference type="ChEBI" id="CHEBI:30616"/>
    </ligand>
</feature>
<dbReference type="FunFam" id="3.30.70.141:FF:000002">
    <property type="entry name" value="Nucleoside diphosphate kinase"/>
    <property type="match status" value="1"/>
</dbReference>
<feature type="binding site" evidence="9">
    <location>
        <position position="132"/>
    </location>
    <ligand>
        <name>ATP</name>
        <dbReference type="ChEBI" id="CHEBI:30616"/>
    </ligand>
</feature>
<dbReference type="EC" id="2.7.4.6" evidence="11"/>
<comment type="catalytic activity">
    <reaction evidence="2">
        <text>a ribonucleoside 5'-diphosphate + ATP = a ribonucleoside 5'-triphosphate + ADP</text>
        <dbReference type="Rhea" id="RHEA:18113"/>
        <dbReference type="ChEBI" id="CHEBI:30616"/>
        <dbReference type="ChEBI" id="CHEBI:57930"/>
        <dbReference type="ChEBI" id="CHEBI:61557"/>
        <dbReference type="ChEBI" id="CHEBI:456216"/>
        <dbReference type="EC" id="2.7.4.6"/>
    </reaction>
</comment>
<dbReference type="Proteomes" id="UP001190700">
    <property type="component" value="Unassembled WGS sequence"/>
</dbReference>
<evidence type="ECO:0000256" key="8">
    <source>
        <dbReference type="ARBA" id="ARBA00022840"/>
    </source>
</evidence>
<dbReference type="PROSITE" id="PS00469">
    <property type="entry name" value="NDPK"/>
    <property type="match status" value="1"/>
</dbReference>
<evidence type="ECO:0000313" key="13">
    <source>
        <dbReference type="EMBL" id="KAK3248050.1"/>
    </source>
</evidence>
<dbReference type="AlphaFoldDB" id="A0AAE0F2L4"/>
<evidence type="ECO:0000256" key="3">
    <source>
        <dbReference type="ARBA" id="ARBA00001946"/>
    </source>
</evidence>
<comment type="caution">
    <text evidence="13">The sequence shown here is derived from an EMBL/GenBank/DDBJ whole genome shotgun (WGS) entry which is preliminary data.</text>
</comment>
<comment type="catalytic activity">
    <reaction evidence="1 11">
        <text>a 2'-deoxyribonucleoside 5'-diphosphate + ATP = a 2'-deoxyribonucleoside 5'-triphosphate + ADP</text>
        <dbReference type="Rhea" id="RHEA:44640"/>
        <dbReference type="ChEBI" id="CHEBI:30616"/>
        <dbReference type="ChEBI" id="CHEBI:61560"/>
        <dbReference type="ChEBI" id="CHEBI:73316"/>
        <dbReference type="ChEBI" id="CHEBI:456216"/>
        <dbReference type="EC" id="2.7.4.6"/>
    </reaction>
</comment>
<name>A0AAE0F2L4_9CHLO</name>
<protein>
    <recommendedName>
        <fullName evidence="11">Nucleoside diphosphate kinase</fullName>
        <ecNumber evidence="11">2.7.4.6</ecNumber>
    </recommendedName>
</protein>
<keyword evidence="5 11" id="KW-0808">Transferase</keyword>